<reference evidence="2 3" key="1">
    <citation type="journal article" date="2016" name="Microbes Environ.">
        <title>Phylogenetically diverse aerobic anoxygenic phototrophic bacteria isolated from epilithic biofilms in Tama river, Japan.</title>
        <authorList>
            <person name="Hirose S."/>
            <person name="Matsuura K."/>
            <person name="Haruta S."/>
        </authorList>
    </citation>
    <scope>NUCLEOTIDE SEQUENCE [LARGE SCALE GENOMIC DNA]</scope>
    <source>
        <strain evidence="2 3">S08</strain>
    </source>
</reference>
<sequence>MGAAEVTGAQLFLAAVALIALGVCLRRGPGVARRAVVDTGQGLVKILPIFAVALPMAAFLAELIPADAAVTWIGPESGTSGIVVASLAGGLMPGGPFVTFPLVLAFAKAGAGVPQMAALITGWSIFALHRILTWEYPVLGWRFVAIRLIAAAPLPIVAGLLAEAVVAVLPIGLGRP</sequence>
<evidence type="ECO:0000256" key="1">
    <source>
        <dbReference type="SAM" id="Phobius"/>
    </source>
</evidence>
<protein>
    <recommendedName>
        <fullName evidence="4">Permease</fullName>
    </recommendedName>
</protein>
<keyword evidence="1" id="KW-1133">Transmembrane helix</keyword>
<keyword evidence="1" id="KW-0812">Transmembrane</keyword>
<proteinExistence type="predicted"/>
<dbReference type="Proteomes" id="UP000831327">
    <property type="component" value="Chromosome"/>
</dbReference>
<dbReference type="EMBL" id="AP025637">
    <property type="protein sequence ID" value="BDG73041.1"/>
    <property type="molecule type" value="Genomic_DNA"/>
</dbReference>
<accession>A0ABN6P3Q4</accession>
<evidence type="ECO:0000313" key="3">
    <source>
        <dbReference type="Proteomes" id="UP000831327"/>
    </source>
</evidence>
<evidence type="ECO:0000313" key="2">
    <source>
        <dbReference type="EMBL" id="BDG73041.1"/>
    </source>
</evidence>
<feature type="transmembrane region" description="Helical" evidence="1">
    <location>
        <begin position="144"/>
        <end position="173"/>
    </location>
</feature>
<feature type="transmembrane region" description="Helical" evidence="1">
    <location>
        <begin position="6"/>
        <end position="25"/>
    </location>
</feature>
<organism evidence="2 3">
    <name type="scientific">Roseomonas fluvialis</name>
    <dbReference type="NCBI Taxonomy" id="1750527"/>
    <lineage>
        <taxon>Bacteria</taxon>
        <taxon>Pseudomonadati</taxon>
        <taxon>Pseudomonadota</taxon>
        <taxon>Alphaproteobacteria</taxon>
        <taxon>Acetobacterales</taxon>
        <taxon>Roseomonadaceae</taxon>
        <taxon>Roseomonas</taxon>
    </lineage>
</organism>
<dbReference type="RefSeq" id="WP_244407264.1">
    <property type="nucleotide sequence ID" value="NZ_AP025637.1"/>
</dbReference>
<feature type="transmembrane region" description="Helical" evidence="1">
    <location>
        <begin position="84"/>
        <end position="106"/>
    </location>
</feature>
<evidence type="ECO:0008006" key="4">
    <source>
        <dbReference type="Google" id="ProtNLM"/>
    </source>
</evidence>
<gene>
    <name evidence="2" type="ORF">Rmf_29700</name>
</gene>
<feature type="transmembrane region" description="Helical" evidence="1">
    <location>
        <begin position="113"/>
        <end position="132"/>
    </location>
</feature>
<keyword evidence="3" id="KW-1185">Reference proteome</keyword>
<feature type="transmembrane region" description="Helical" evidence="1">
    <location>
        <begin position="46"/>
        <end position="64"/>
    </location>
</feature>
<keyword evidence="1" id="KW-0472">Membrane</keyword>
<name>A0ABN6P3Q4_9PROT</name>